<dbReference type="InterPro" id="IPR015424">
    <property type="entry name" value="PyrdxlP-dep_Trfase"/>
</dbReference>
<dbReference type="OMA" id="AFVYFCD"/>
<sequence length="434" mass="47673">MASLTTPHRLLLLQKPTKDLSTLTFSERSSYSVNGCSSAKTQKPLSITCTAISPSSLSTPLELSKPHEKERVFNFAAGPATLPPNVLKKAQSELYIWGNSGMSVMEMSHRGKDFLSIIQKAESDLRELLKIPENYEVLFLQGGATSQFSAIPLNLCKPSDNVDFIVNGSWGDKAYKEAQKYCKANLIWSGKSEKYTKIPSFDEIEQNLDAKYLHICANETIHGVEYKNYPEPKGKDTVLVADMSSNFCSKPVDISKFGVIYAGAQKNVGPSGVTIVIIRKDLLGNAQEITPVMLDYKIHADNKSLYNTPPCYAIYICGLVFEDLVAQGGLEAIAKKNLEKASILYDAIDESGGFYRCPVEKSVRSLMNVPFTLEKSELEGGFIKQAVSQGMVSLKGHRSVGGVRASIYNAMPLAGVEKLVAFMKEFKAKHALII</sequence>
<dbReference type="GO" id="GO:0004648">
    <property type="term" value="F:O-phospho-L-serine:2-oxoglutarate aminotransferase activity"/>
    <property type="evidence" value="ECO:0000318"/>
    <property type="project" value="GO_Central"/>
</dbReference>
<dbReference type="PANTHER" id="PTHR43247">
    <property type="entry name" value="PHOSPHOSERINE AMINOTRANSFERASE"/>
    <property type="match status" value="1"/>
</dbReference>
<dbReference type="NCBIfam" id="TIGR01364">
    <property type="entry name" value="serC_1"/>
    <property type="match status" value="1"/>
</dbReference>
<evidence type="ECO:0000256" key="11">
    <source>
        <dbReference type="RuleBase" id="RU004504"/>
    </source>
</evidence>
<proteinExistence type="inferred from homology"/>
<dbReference type="KEGG" id="atr:18428557"/>
<dbReference type="PANTHER" id="PTHR43247:SF1">
    <property type="entry name" value="PHOSPHOSERINE AMINOTRANSFERASE"/>
    <property type="match status" value="1"/>
</dbReference>
<keyword evidence="15" id="KW-1185">Reference proteome</keyword>
<evidence type="ECO:0000313" key="15">
    <source>
        <dbReference type="Proteomes" id="UP000017836"/>
    </source>
</evidence>
<dbReference type="STRING" id="13333.W1NYP8"/>
<evidence type="ECO:0000259" key="13">
    <source>
        <dbReference type="Pfam" id="PF00266"/>
    </source>
</evidence>
<keyword evidence="4 12" id="KW-0032">Aminotransferase</keyword>
<evidence type="ECO:0000256" key="4">
    <source>
        <dbReference type="ARBA" id="ARBA00022576"/>
    </source>
</evidence>
<dbReference type="InterPro" id="IPR015421">
    <property type="entry name" value="PyrdxlP-dep_Trfase_major"/>
</dbReference>
<dbReference type="InterPro" id="IPR022278">
    <property type="entry name" value="Pser_aminoTfrase"/>
</dbReference>
<evidence type="ECO:0000313" key="14">
    <source>
        <dbReference type="EMBL" id="ERN00509.1"/>
    </source>
</evidence>
<dbReference type="InterPro" id="IPR020578">
    <property type="entry name" value="Aminotrans_V_PyrdxlP_BS"/>
</dbReference>
<dbReference type="GO" id="GO:0006564">
    <property type="term" value="P:L-serine biosynthetic process"/>
    <property type="evidence" value="ECO:0000318"/>
    <property type="project" value="GO_Central"/>
</dbReference>
<dbReference type="UniPathway" id="UPA00135">
    <property type="reaction ID" value="UER00197"/>
</dbReference>
<keyword evidence="5 12" id="KW-0028">Amino-acid biosynthesis</keyword>
<dbReference type="OrthoDB" id="1703350at2759"/>
<protein>
    <recommendedName>
        <fullName evidence="12">Phosphoserine aminotransferase</fullName>
        <ecNumber evidence="12">2.6.1.52</ecNumber>
    </recommendedName>
</protein>
<evidence type="ECO:0000256" key="7">
    <source>
        <dbReference type="ARBA" id="ARBA00022898"/>
    </source>
</evidence>
<dbReference type="FunFam" id="3.40.640.10:FF:000010">
    <property type="entry name" value="Phosphoserine aminotransferase"/>
    <property type="match status" value="1"/>
</dbReference>
<dbReference type="Gene3D" id="3.90.1150.10">
    <property type="entry name" value="Aspartate Aminotransferase, domain 1"/>
    <property type="match status" value="1"/>
</dbReference>
<comment type="catalytic activity">
    <reaction evidence="9">
        <text>4-(phosphooxy)-L-threonine + 2-oxoglutarate = (R)-3-hydroxy-2-oxo-4-phosphooxybutanoate + L-glutamate</text>
        <dbReference type="Rhea" id="RHEA:16573"/>
        <dbReference type="ChEBI" id="CHEBI:16810"/>
        <dbReference type="ChEBI" id="CHEBI:29985"/>
        <dbReference type="ChEBI" id="CHEBI:58452"/>
        <dbReference type="ChEBI" id="CHEBI:58538"/>
        <dbReference type="EC" id="2.6.1.52"/>
    </reaction>
</comment>
<comment type="catalytic activity">
    <reaction evidence="10 12">
        <text>O-phospho-L-serine + 2-oxoglutarate = 3-phosphooxypyruvate + L-glutamate</text>
        <dbReference type="Rhea" id="RHEA:14329"/>
        <dbReference type="ChEBI" id="CHEBI:16810"/>
        <dbReference type="ChEBI" id="CHEBI:18110"/>
        <dbReference type="ChEBI" id="CHEBI:29985"/>
        <dbReference type="ChEBI" id="CHEBI:57524"/>
        <dbReference type="EC" id="2.6.1.52"/>
    </reaction>
</comment>
<dbReference type="InterPro" id="IPR000192">
    <property type="entry name" value="Aminotrans_V_dom"/>
</dbReference>
<reference evidence="15" key="1">
    <citation type="journal article" date="2013" name="Science">
        <title>The Amborella genome and the evolution of flowering plants.</title>
        <authorList>
            <consortium name="Amborella Genome Project"/>
        </authorList>
    </citation>
    <scope>NUCLEOTIDE SEQUENCE [LARGE SCALE GENOMIC DNA]</scope>
</reference>
<evidence type="ECO:0000256" key="3">
    <source>
        <dbReference type="ARBA" id="ARBA00006904"/>
    </source>
</evidence>
<evidence type="ECO:0000256" key="10">
    <source>
        <dbReference type="ARBA" id="ARBA00049007"/>
    </source>
</evidence>
<gene>
    <name evidence="14" type="ORF">AMTR_s00102p00039710</name>
</gene>
<evidence type="ECO:0000256" key="1">
    <source>
        <dbReference type="ARBA" id="ARBA00001933"/>
    </source>
</evidence>
<keyword evidence="6 12" id="KW-0808">Transferase</keyword>
<name>W1NYP8_AMBTC</name>
<dbReference type="Gene3D" id="3.40.640.10">
    <property type="entry name" value="Type I PLP-dependent aspartate aminotransferase-like (Major domain)"/>
    <property type="match status" value="1"/>
</dbReference>
<dbReference type="GO" id="GO:0030170">
    <property type="term" value="F:pyridoxal phosphate binding"/>
    <property type="evidence" value="ECO:0000318"/>
    <property type="project" value="GO_Central"/>
</dbReference>
<dbReference type="Gramene" id="ERN00509">
    <property type="protein sequence ID" value="ERN00509"/>
    <property type="gene ID" value="AMTR_s00102p00039710"/>
</dbReference>
<dbReference type="HAMAP" id="MF_00160">
    <property type="entry name" value="SerC_aminotrans_5"/>
    <property type="match status" value="1"/>
</dbReference>
<dbReference type="EMBL" id="KI394858">
    <property type="protein sequence ID" value="ERN00509.1"/>
    <property type="molecule type" value="Genomic_DNA"/>
</dbReference>
<dbReference type="InterPro" id="IPR015422">
    <property type="entry name" value="PyrdxlP-dep_Trfase_small"/>
</dbReference>
<dbReference type="NCBIfam" id="NF003764">
    <property type="entry name" value="PRK05355.1"/>
    <property type="match status" value="1"/>
</dbReference>
<feature type="domain" description="Aminotransferase class V" evidence="13">
    <location>
        <begin position="72"/>
        <end position="419"/>
    </location>
</feature>
<comment type="pathway">
    <text evidence="2 12">Amino-acid biosynthesis; L-serine biosynthesis; L-serine from 3-phospho-D-glycerate: step 2/3.</text>
</comment>
<dbReference type="Pfam" id="PF00266">
    <property type="entry name" value="Aminotran_5"/>
    <property type="match status" value="1"/>
</dbReference>
<keyword evidence="7" id="KW-0663">Pyridoxal phosphate</keyword>
<dbReference type="FunFam" id="3.90.1150.10:FF:000006">
    <property type="entry name" value="Phosphoserine aminotransferase"/>
    <property type="match status" value="1"/>
</dbReference>
<evidence type="ECO:0000256" key="8">
    <source>
        <dbReference type="ARBA" id="ARBA00023299"/>
    </source>
</evidence>
<keyword evidence="8 12" id="KW-0718">Serine biosynthesis</keyword>
<evidence type="ECO:0000256" key="2">
    <source>
        <dbReference type="ARBA" id="ARBA00005099"/>
    </source>
</evidence>
<evidence type="ECO:0000256" key="6">
    <source>
        <dbReference type="ARBA" id="ARBA00022679"/>
    </source>
</evidence>
<dbReference type="CDD" id="cd00611">
    <property type="entry name" value="PSAT_like"/>
    <property type="match status" value="1"/>
</dbReference>
<comment type="similarity">
    <text evidence="3">Belongs to the class-V pyridoxal-phosphate-dependent aminotransferase family. SerC subfamily.</text>
</comment>
<dbReference type="GO" id="GO:0005737">
    <property type="term" value="C:cytoplasm"/>
    <property type="evidence" value="ECO:0000318"/>
    <property type="project" value="GO_Central"/>
</dbReference>
<dbReference type="eggNOG" id="KOG2790">
    <property type="taxonomic scope" value="Eukaryota"/>
</dbReference>
<evidence type="ECO:0000256" key="12">
    <source>
        <dbReference type="RuleBase" id="RU004505"/>
    </source>
</evidence>
<dbReference type="SUPFAM" id="SSF53383">
    <property type="entry name" value="PLP-dependent transferases"/>
    <property type="match status" value="1"/>
</dbReference>
<comment type="cofactor">
    <cofactor evidence="1 11">
        <name>pyridoxal 5'-phosphate</name>
        <dbReference type="ChEBI" id="CHEBI:597326"/>
    </cofactor>
</comment>
<dbReference type="AlphaFoldDB" id="W1NYP8"/>
<dbReference type="Proteomes" id="UP000017836">
    <property type="component" value="Unassembled WGS sequence"/>
</dbReference>
<dbReference type="EC" id="2.6.1.52" evidence="12"/>
<organism evidence="14 15">
    <name type="scientific">Amborella trichopoda</name>
    <dbReference type="NCBI Taxonomy" id="13333"/>
    <lineage>
        <taxon>Eukaryota</taxon>
        <taxon>Viridiplantae</taxon>
        <taxon>Streptophyta</taxon>
        <taxon>Embryophyta</taxon>
        <taxon>Tracheophyta</taxon>
        <taxon>Spermatophyta</taxon>
        <taxon>Magnoliopsida</taxon>
        <taxon>Amborellales</taxon>
        <taxon>Amborellaceae</taxon>
        <taxon>Amborella</taxon>
    </lineage>
</organism>
<evidence type="ECO:0000256" key="9">
    <source>
        <dbReference type="ARBA" id="ARBA00047630"/>
    </source>
</evidence>
<dbReference type="PROSITE" id="PS00595">
    <property type="entry name" value="AA_TRANSFER_CLASS_5"/>
    <property type="match status" value="1"/>
</dbReference>
<dbReference type="HOGENOM" id="CLU_034866_0_2_1"/>
<accession>W1NYP8</accession>
<evidence type="ECO:0000256" key="5">
    <source>
        <dbReference type="ARBA" id="ARBA00022605"/>
    </source>
</evidence>